<reference evidence="1 2" key="1">
    <citation type="submission" date="2022-12" db="EMBL/GenBank/DDBJ databases">
        <title>Chitinophagaceae gen. sp. nov., a new member of the family Chitinophagaceae, isolated from soil in a chemical factory.</title>
        <authorList>
            <person name="Ke Z."/>
        </authorList>
    </citation>
    <scope>NUCLEOTIDE SEQUENCE [LARGE SCALE GENOMIC DNA]</scope>
    <source>
        <strain evidence="1 2">LY-5</strain>
    </source>
</reference>
<evidence type="ECO:0000313" key="1">
    <source>
        <dbReference type="EMBL" id="MDA3616638.1"/>
    </source>
</evidence>
<gene>
    <name evidence="1" type="ORF">O3P16_17640</name>
</gene>
<dbReference type="CDD" id="cd07818">
    <property type="entry name" value="SRPBCC_1"/>
    <property type="match status" value="1"/>
</dbReference>
<dbReference type="Gene3D" id="3.30.530.20">
    <property type="match status" value="1"/>
</dbReference>
<proteinExistence type="predicted"/>
<dbReference type="SUPFAM" id="SSF55961">
    <property type="entry name" value="Bet v1-like"/>
    <property type="match status" value="1"/>
</dbReference>
<name>A0ABT4UP82_9BACT</name>
<comment type="caution">
    <text evidence="1">The sequence shown here is derived from an EMBL/GenBank/DDBJ whole genome shotgun (WGS) entry which is preliminary data.</text>
</comment>
<protein>
    <submittedName>
        <fullName evidence="1">SRPBCC family protein</fullName>
    </submittedName>
</protein>
<dbReference type="InterPro" id="IPR023393">
    <property type="entry name" value="START-like_dom_sf"/>
</dbReference>
<sequence>MRIIKTLLIAIISIIALILIVALFLPKTFSGEGVVIINKPVNEVFSYVKQIKNQENYGVWFKMDNNITKEYSGEDGTVGFKYSWKSKKVGDGEQVITKIEENKRIEMDLFFNGEKEPAKSYISTEPVDSTQTKVTWAVSGSIPYPFNIMCLFYDMNKDFKEGVQNLKTVLEKQ</sequence>
<accession>A0ABT4UP82</accession>
<keyword evidence="2" id="KW-1185">Reference proteome</keyword>
<dbReference type="EMBL" id="JAQGEF010000037">
    <property type="protein sequence ID" value="MDA3616638.1"/>
    <property type="molecule type" value="Genomic_DNA"/>
</dbReference>
<evidence type="ECO:0000313" key="2">
    <source>
        <dbReference type="Proteomes" id="UP001210231"/>
    </source>
</evidence>
<dbReference type="RefSeq" id="WP_407032968.1">
    <property type="nucleotide sequence ID" value="NZ_JAQGEF010000037.1"/>
</dbReference>
<organism evidence="1 2">
    <name type="scientific">Polluticaenibacter yanchengensis</name>
    <dbReference type="NCBI Taxonomy" id="3014562"/>
    <lineage>
        <taxon>Bacteria</taxon>
        <taxon>Pseudomonadati</taxon>
        <taxon>Bacteroidota</taxon>
        <taxon>Chitinophagia</taxon>
        <taxon>Chitinophagales</taxon>
        <taxon>Chitinophagaceae</taxon>
        <taxon>Polluticaenibacter</taxon>
    </lineage>
</organism>
<dbReference type="Proteomes" id="UP001210231">
    <property type="component" value="Unassembled WGS sequence"/>
</dbReference>